<evidence type="ECO:0000256" key="7">
    <source>
        <dbReference type="ARBA" id="ARBA00022840"/>
    </source>
</evidence>
<evidence type="ECO:0000256" key="1">
    <source>
        <dbReference type="ARBA" id="ARBA00006847"/>
    </source>
</evidence>
<dbReference type="InterPro" id="IPR006483">
    <property type="entry name" value="CRISPR-assoc_Cas3_HD"/>
</dbReference>
<dbReference type="GO" id="GO:0046872">
    <property type="term" value="F:metal ion binding"/>
    <property type="evidence" value="ECO:0007669"/>
    <property type="project" value="UniProtKB-KW"/>
</dbReference>
<dbReference type="RefSeq" id="WP_108603331.1">
    <property type="nucleotide sequence ID" value="NZ_CP026604.1"/>
</dbReference>
<dbReference type="InterPro" id="IPR048823">
    <property type="entry name" value="Cas3_I-F_Cas2"/>
</dbReference>
<sequence length="1096" mass="124309">MMVTFVSQCQKNALKKTRRVLDAFANRIGDNTWQTVITEDGLITVKKMLRQTATKSTAVSCHWIRSRSRSQLLWVVGNRRKFNSEGHVAVNYTESDIEPFMDNEKWQNLTLMKNAVAIAALFHDFGKASILFQQKLKGEGKNKYEPVRHEWVSLRVFQAFVGDKSDEQWLMALTEIDKNHHDNIYQDGIRGGRNNPLVNLPPFAQLVGWLVLSHHKLPFVPSWKQTLTQETSPAVLHKNGVSPLNSWFAEELQVFWNSYNFKDEDSSNFLQDNWTFHSEGLPYKSTKWRLIAIKAADLTLKTIKQNTAKNLLHDELFTSHLTRMALMLADHHYSAQKEPTLEWQSPNYQVYANTDSDTGERKQQLDEHLIGVAKHAVDIVSALPQLKSSLQTLEDNAFLKSTKVDGKYAWQVAAQKVALDLGESTKKQGFFGINMASTGKGKTLANAKIMYALANKEQDCRFTVALGLRTLTLQTGREYRTQLDLSAEQLAIAVGGSASKALFENEQSKRAPEDSFGTGSESAEEHLDPDLFVDYDLSGIEHSLHAWTKTNPRIEKLLQAPVLVCTIDHLIPATDGTKGGKQIGPMLRLLTSDLVIDEPDDFGLEDLPALCRLVYWAGMLGSRVLLSTATMPPDLAFAAFQAYQAGWTEYAKVNITNWNQTINCAWFDEREKGGAYQTLIKDFANFKVQHEKFVETRVKYLISATPKHKADILDNLTSTSDIYVNFAQTIMQGALALHHNNTVVVGNNQVSIGLVRMANINPMVAVAKALLTLPVPENTHIHLCVYHSRYPLAMRSYLENKLDKILNRKNDWPPRELESLIEKTAAKNQIFIVLASPVAEVGRDHDYDWAIIEPSSMRSIIQIAGRVLRHRDHVPEHENILLINQNIKQLKGNERCFNQPGFEVENLKLKLNEHTLRKVLVEPQYQPINASERVIKSKLSSSGNLVALEHEALSRKVNEKSLTAFWWKEQAHWCGVLQNLQPFRKSEKDEAVYMLYKNSELVWQWKNESAYPAKMGALSGAGISLKEEQGFTPTEGISFWFDLNPLNIYAELAADFDISEEDASLRFGELRLVSYKKNDINEYKYFSNLGIYQEVK</sequence>
<keyword evidence="5" id="KW-0378">Hydrolase</keyword>
<gene>
    <name evidence="11" type="primary">cas3f</name>
    <name evidence="11" type="ORF">C2869_12905</name>
</gene>
<evidence type="ECO:0000256" key="4">
    <source>
        <dbReference type="ARBA" id="ARBA00022741"/>
    </source>
</evidence>
<dbReference type="EMBL" id="CP026604">
    <property type="protein sequence ID" value="AWB67284.1"/>
    <property type="molecule type" value="Genomic_DNA"/>
</dbReference>
<dbReference type="OrthoDB" id="220028at2"/>
<dbReference type="InterPro" id="IPR054712">
    <property type="entry name" value="Cas3-like_dom"/>
</dbReference>
<feature type="region of interest" description="Disordered" evidence="9">
    <location>
        <begin position="503"/>
        <end position="523"/>
    </location>
</feature>
<keyword evidence="3" id="KW-0479">Metal-binding</keyword>
<keyword evidence="6" id="KW-0347">Helicase</keyword>
<dbReference type="GO" id="GO:0016787">
    <property type="term" value="F:hydrolase activity"/>
    <property type="evidence" value="ECO:0007669"/>
    <property type="project" value="UniProtKB-KW"/>
</dbReference>
<reference evidence="11 12" key="1">
    <citation type="submission" date="2018-01" db="EMBL/GenBank/DDBJ databases">
        <title>Genome sequence of a Cantenovulum-like bacteria.</title>
        <authorList>
            <person name="Tan W.R."/>
            <person name="Lau N.-S."/>
            <person name="Go F."/>
            <person name="Amirul A.-A.A."/>
        </authorList>
    </citation>
    <scope>NUCLEOTIDE SEQUENCE [LARGE SCALE GENOMIC DNA]</scope>
    <source>
        <strain evidence="11 12">CCB-QB4</strain>
    </source>
</reference>
<dbReference type="Pfam" id="PF21384">
    <property type="entry name" value="Cas3_I-F_Cas2"/>
    <property type="match status" value="1"/>
</dbReference>
<evidence type="ECO:0000259" key="10">
    <source>
        <dbReference type="PROSITE" id="PS51643"/>
    </source>
</evidence>
<dbReference type="PROSITE" id="PS51643">
    <property type="entry name" value="HD_CAS3"/>
    <property type="match status" value="1"/>
</dbReference>
<proteinExistence type="inferred from homology"/>
<evidence type="ECO:0000256" key="2">
    <source>
        <dbReference type="ARBA" id="ARBA00009046"/>
    </source>
</evidence>
<evidence type="ECO:0000256" key="3">
    <source>
        <dbReference type="ARBA" id="ARBA00022723"/>
    </source>
</evidence>
<evidence type="ECO:0000256" key="6">
    <source>
        <dbReference type="ARBA" id="ARBA00022806"/>
    </source>
</evidence>
<dbReference type="InterPro" id="IPR027417">
    <property type="entry name" value="P-loop_NTPase"/>
</dbReference>
<evidence type="ECO:0000313" key="12">
    <source>
        <dbReference type="Proteomes" id="UP000244441"/>
    </source>
</evidence>
<dbReference type="AlphaFoldDB" id="A0A2S0VSU5"/>
<evidence type="ECO:0000256" key="9">
    <source>
        <dbReference type="SAM" id="MobiDB-lite"/>
    </source>
</evidence>
<dbReference type="InterPro" id="IPR038257">
    <property type="entry name" value="CRISPR-assoc_Cas3_HD_sf"/>
</dbReference>
<dbReference type="GO" id="GO:0004386">
    <property type="term" value="F:helicase activity"/>
    <property type="evidence" value="ECO:0007669"/>
    <property type="project" value="UniProtKB-KW"/>
</dbReference>
<evidence type="ECO:0000313" key="11">
    <source>
        <dbReference type="EMBL" id="AWB67284.1"/>
    </source>
</evidence>
<organism evidence="11 12">
    <name type="scientific">Saccharobesus litoralis</name>
    <dbReference type="NCBI Taxonomy" id="2172099"/>
    <lineage>
        <taxon>Bacteria</taxon>
        <taxon>Pseudomonadati</taxon>
        <taxon>Pseudomonadota</taxon>
        <taxon>Gammaproteobacteria</taxon>
        <taxon>Alteromonadales</taxon>
        <taxon>Alteromonadaceae</taxon>
        <taxon>Saccharobesus</taxon>
    </lineage>
</organism>
<protein>
    <submittedName>
        <fullName evidence="11">Type I-F CRISPR-associated helicase Cas3</fullName>
    </submittedName>
</protein>
<keyword evidence="7" id="KW-0067">ATP-binding</keyword>
<dbReference type="SUPFAM" id="SSF52540">
    <property type="entry name" value="P-loop containing nucleoside triphosphate hydrolases"/>
    <property type="match status" value="1"/>
</dbReference>
<dbReference type="Gene3D" id="1.10.3210.30">
    <property type="match status" value="1"/>
</dbReference>
<dbReference type="KEGG" id="cate:C2869_12905"/>
<dbReference type="GO" id="GO:0005524">
    <property type="term" value="F:ATP binding"/>
    <property type="evidence" value="ECO:0007669"/>
    <property type="project" value="UniProtKB-KW"/>
</dbReference>
<evidence type="ECO:0000256" key="5">
    <source>
        <dbReference type="ARBA" id="ARBA00022801"/>
    </source>
</evidence>
<dbReference type="Proteomes" id="UP000244441">
    <property type="component" value="Chromosome"/>
</dbReference>
<name>A0A2S0VSU5_9ALTE</name>
<keyword evidence="12" id="KW-1185">Reference proteome</keyword>
<evidence type="ECO:0000256" key="8">
    <source>
        <dbReference type="ARBA" id="ARBA00023118"/>
    </source>
</evidence>
<keyword evidence="8" id="KW-0051">Antiviral defense</keyword>
<dbReference type="Pfam" id="PF22590">
    <property type="entry name" value="Cas3-like_C_2"/>
    <property type="match status" value="1"/>
</dbReference>
<dbReference type="InterPro" id="IPR013395">
    <property type="entry name" value="CRISPR-assoc_Cas3_yers"/>
</dbReference>
<dbReference type="GO" id="GO:0051607">
    <property type="term" value="P:defense response to virus"/>
    <property type="evidence" value="ECO:0007669"/>
    <property type="project" value="UniProtKB-KW"/>
</dbReference>
<comment type="similarity">
    <text evidence="2">In the central section; belongs to the CRISPR-associated helicase Cas3 family.</text>
</comment>
<comment type="similarity">
    <text evidence="1">In the N-terminal section; belongs to the CRISPR-associated nuclease Cas3-HD family.</text>
</comment>
<accession>A0A2S0VSU5</accession>
<keyword evidence="4" id="KW-0547">Nucleotide-binding</keyword>
<feature type="domain" description="HD Cas3-type" evidence="10">
    <location>
        <begin position="102"/>
        <end position="333"/>
    </location>
</feature>
<dbReference type="NCBIfam" id="TIGR02562">
    <property type="entry name" value="cas3_yersinia"/>
    <property type="match status" value="1"/>
</dbReference>